<evidence type="ECO:0000313" key="11">
    <source>
        <dbReference type="Proteomes" id="UP000199377"/>
    </source>
</evidence>
<evidence type="ECO:0000256" key="6">
    <source>
        <dbReference type="ARBA" id="ARBA00022779"/>
    </source>
</evidence>
<comment type="similarity">
    <text evidence="2">Belongs to the FliN/MopA/SpaO family.</text>
</comment>
<dbReference type="STRING" id="1114924.SAMN05216258_104446"/>
<dbReference type="RefSeq" id="WP_092859720.1">
    <property type="nucleotide sequence ID" value="NZ_FOQH01000004.1"/>
</dbReference>
<evidence type="ECO:0000256" key="2">
    <source>
        <dbReference type="ARBA" id="ARBA00009226"/>
    </source>
</evidence>
<keyword evidence="7" id="KW-0472">Membrane</keyword>
<keyword evidence="6" id="KW-0283">Flagellar rotation</keyword>
<keyword evidence="11" id="KW-1185">Reference proteome</keyword>
<keyword evidence="10" id="KW-0282">Flagellum</keyword>
<accession>A0A1I3FQJ3</accession>
<dbReference type="Gene3D" id="2.30.330.10">
    <property type="entry name" value="SpoA-like"/>
    <property type="match status" value="1"/>
</dbReference>
<dbReference type="EMBL" id="FOQH01000004">
    <property type="protein sequence ID" value="SFI13479.1"/>
    <property type="molecule type" value="Genomic_DNA"/>
</dbReference>
<dbReference type="InterPro" id="IPR001543">
    <property type="entry name" value="FliN-like_C"/>
</dbReference>
<dbReference type="SUPFAM" id="SSF101801">
    <property type="entry name" value="Surface presentation of antigens (SPOA)"/>
    <property type="match status" value="1"/>
</dbReference>
<dbReference type="Proteomes" id="UP000199377">
    <property type="component" value="Unassembled WGS sequence"/>
</dbReference>
<evidence type="ECO:0000256" key="7">
    <source>
        <dbReference type="ARBA" id="ARBA00023136"/>
    </source>
</evidence>
<dbReference type="GO" id="GO:0009425">
    <property type="term" value="C:bacterial-type flagellum basal body"/>
    <property type="evidence" value="ECO:0007669"/>
    <property type="project" value="InterPro"/>
</dbReference>
<dbReference type="PANTHER" id="PTHR43484:SF1">
    <property type="entry name" value="FLAGELLAR MOTOR SWITCH PROTEIN FLIN"/>
    <property type="match status" value="1"/>
</dbReference>
<keyword evidence="10" id="KW-0969">Cilium</keyword>
<evidence type="ECO:0000256" key="5">
    <source>
        <dbReference type="ARBA" id="ARBA00022500"/>
    </source>
</evidence>
<keyword evidence="10" id="KW-0966">Cell projection</keyword>
<evidence type="ECO:0000256" key="4">
    <source>
        <dbReference type="ARBA" id="ARBA00022475"/>
    </source>
</evidence>
<dbReference type="GO" id="GO:0003774">
    <property type="term" value="F:cytoskeletal motor activity"/>
    <property type="evidence" value="ECO:0007669"/>
    <property type="project" value="InterPro"/>
</dbReference>
<dbReference type="GO" id="GO:0006935">
    <property type="term" value="P:chemotaxis"/>
    <property type="evidence" value="ECO:0007669"/>
    <property type="project" value="UniProtKB-KW"/>
</dbReference>
<organism evidence="10 11">
    <name type="scientific">Albimonas pacifica</name>
    <dbReference type="NCBI Taxonomy" id="1114924"/>
    <lineage>
        <taxon>Bacteria</taxon>
        <taxon>Pseudomonadati</taxon>
        <taxon>Pseudomonadota</taxon>
        <taxon>Alphaproteobacteria</taxon>
        <taxon>Rhodobacterales</taxon>
        <taxon>Paracoccaceae</taxon>
        <taxon>Albimonas</taxon>
    </lineage>
</organism>
<evidence type="ECO:0000259" key="9">
    <source>
        <dbReference type="Pfam" id="PF01052"/>
    </source>
</evidence>
<proteinExistence type="inferred from homology"/>
<sequence>MADDLDDDDAPVPARAEALESGKSKRGSAVLGVPIEVVISVGRARPLVSDLVNLRRDSVLPLDSRIDDPVEILIGDRLIARGELQEMDDDSGRLAVRLTEVADLSQGV</sequence>
<dbReference type="GO" id="GO:0005886">
    <property type="term" value="C:plasma membrane"/>
    <property type="evidence" value="ECO:0007669"/>
    <property type="project" value="UniProtKB-SubCell"/>
</dbReference>
<dbReference type="InterPro" id="IPR036429">
    <property type="entry name" value="SpoA-like_sf"/>
</dbReference>
<dbReference type="AlphaFoldDB" id="A0A1I3FQJ3"/>
<dbReference type="InterPro" id="IPR001172">
    <property type="entry name" value="FliN_T3SS_HrcQb"/>
</dbReference>
<comment type="subcellular location">
    <subcellularLocation>
        <location evidence="1">Cell membrane</location>
        <topology evidence="1">Peripheral membrane protein</topology>
        <orientation evidence="1">Cytoplasmic side</orientation>
    </subcellularLocation>
</comment>
<dbReference type="PANTHER" id="PTHR43484">
    <property type="match status" value="1"/>
</dbReference>
<evidence type="ECO:0000256" key="3">
    <source>
        <dbReference type="ARBA" id="ARBA00021897"/>
    </source>
</evidence>
<evidence type="ECO:0000256" key="8">
    <source>
        <dbReference type="SAM" id="MobiDB-lite"/>
    </source>
</evidence>
<dbReference type="InterPro" id="IPR051469">
    <property type="entry name" value="FliN/MopA/SpaO"/>
</dbReference>
<dbReference type="Pfam" id="PF01052">
    <property type="entry name" value="FliMN_C"/>
    <property type="match status" value="1"/>
</dbReference>
<protein>
    <recommendedName>
        <fullName evidence="3">Flagellar motor switch protein FliN</fullName>
    </recommendedName>
</protein>
<evidence type="ECO:0000313" key="10">
    <source>
        <dbReference type="EMBL" id="SFI13479.1"/>
    </source>
</evidence>
<keyword evidence="4" id="KW-1003">Cell membrane</keyword>
<feature type="region of interest" description="Disordered" evidence="8">
    <location>
        <begin position="1"/>
        <end position="27"/>
    </location>
</feature>
<name>A0A1I3FQJ3_9RHOB</name>
<dbReference type="OrthoDB" id="9790303at2"/>
<feature type="compositionally biased region" description="Acidic residues" evidence="8">
    <location>
        <begin position="1"/>
        <end position="10"/>
    </location>
</feature>
<reference evidence="10 11" key="1">
    <citation type="submission" date="2016-10" db="EMBL/GenBank/DDBJ databases">
        <authorList>
            <person name="de Groot N.N."/>
        </authorList>
    </citation>
    <scope>NUCLEOTIDE SEQUENCE [LARGE SCALE GENOMIC DNA]</scope>
    <source>
        <strain evidence="10 11">CGMCC 1.11030</strain>
    </source>
</reference>
<dbReference type="GO" id="GO:0071973">
    <property type="term" value="P:bacterial-type flagellum-dependent cell motility"/>
    <property type="evidence" value="ECO:0007669"/>
    <property type="project" value="InterPro"/>
</dbReference>
<feature type="domain" description="Flagellar motor switch protein FliN-like C-terminal" evidence="9">
    <location>
        <begin position="30"/>
        <end position="102"/>
    </location>
</feature>
<gene>
    <name evidence="10" type="ORF">SAMN05216258_104446</name>
</gene>
<evidence type="ECO:0000256" key="1">
    <source>
        <dbReference type="ARBA" id="ARBA00004413"/>
    </source>
</evidence>
<dbReference type="PRINTS" id="PR00956">
    <property type="entry name" value="FLGMOTORFLIN"/>
</dbReference>
<keyword evidence="5" id="KW-0145">Chemotaxis</keyword>